<dbReference type="InterPro" id="IPR013749">
    <property type="entry name" value="PM/HMP-P_kinase-1"/>
</dbReference>
<evidence type="ECO:0000256" key="5">
    <source>
        <dbReference type="ARBA" id="ARBA00022840"/>
    </source>
</evidence>
<evidence type="ECO:0000259" key="6">
    <source>
        <dbReference type="Pfam" id="PF08543"/>
    </source>
</evidence>
<name>A0A3N1LIY1_9PROT</name>
<evidence type="ECO:0000313" key="8">
    <source>
        <dbReference type="Proteomes" id="UP000278222"/>
    </source>
</evidence>
<keyword evidence="5" id="KW-0067">ATP-binding</keyword>
<organism evidence="7 8">
    <name type="scientific">Stella humosa</name>
    <dbReference type="NCBI Taxonomy" id="94"/>
    <lineage>
        <taxon>Bacteria</taxon>
        <taxon>Pseudomonadati</taxon>
        <taxon>Pseudomonadota</taxon>
        <taxon>Alphaproteobacteria</taxon>
        <taxon>Rhodospirillales</taxon>
        <taxon>Stellaceae</taxon>
        <taxon>Stella</taxon>
    </lineage>
</organism>
<dbReference type="OrthoDB" id="9800808at2"/>
<dbReference type="AlphaFoldDB" id="A0A3N1LIY1"/>
<dbReference type="GO" id="GO:0005524">
    <property type="term" value="F:ATP binding"/>
    <property type="evidence" value="ECO:0007669"/>
    <property type="project" value="UniProtKB-KW"/>
</dbReference>
<evidence type="ECO:0000256" key="2">
    <source>
        <dbReference type="ARBA" id="ARBA00022679"/>
    </source>
</evidence>
<dbReference type="CDD" id="cd01173">
    <property type="entry name" value="pyridoxal_pyridoxamine_kinase"/>
    <property type="match status" value="1"/>
</dbReference>
<accession>A0A3N1LIY1</accession>
<protein>
    <recommendedName>
        <fullName evidence="1">pyridoxal kinase</fullName>
        <ecNumber evidence="1">2.7.1.35</ecNumber>
    </recommendedName>
</protein>
<dbReference type="NCBIfam" id="TIGR00687">
    <property type="entry name" value="pyridox_kin"/>
    <property type="match status" value="1"/>
</dbReference>
<evidence type="ECO:0000256" key="4">
    <source>
        <dbReference type="ARBA" id="ARBA00022777"/>
    </source>
</evidence>
<dbReference type="GO" id="GO:0008478">
    <property type="term" value="F:pyridoxal kinase activity"/>
    <property type="evidence" value="ECO:0007669"/>
    <property type="project" value="UniProtKB-EC"/>
</dbReference>
<dbReference type="PANTHER" id="PTHR10534:SF2">
    <property type="entry name" value="PYRIDOXAL KINASE"/>
    <property type="match status" value="1"/>
</dbReference>
<dbReference type="SUPFAM" id="SSF53613">
    <property type="entry name" value="Ribokinase-like"/>
    <property type="match status" value="1"/>
</dbReference>
<keyword evidence="3" id="KW-0547">Nucleotide-binding</keyword>
<dbReference type="InterPro" id="IPR004625">
    <property type="entry name" value="PyrdxlKinase"/>
</dbReference>
<dbReference type="GO" id="GO:0005829">
    <property type="term" value="C:cytosol"/>
    <property type="evidence" value="ECO:0007669"/>
    <property type="project" value="TreeGrafter"/>
</dbReference>
<dbReference type="Pfam" id="PF08543">
    <property type="entry name" value="Phos_pyr_kin"/>
    <property type="match status" value="1"/>
</dbReference>
<dbReference type="RefSeq" id="WP_123690998.1">
    <property type="nucleotide sequence ID" value="NZ_AP019700.1"/>
</dbReference>
<dbReference type="GO" id="GO:0009443">
    <property type="term" value="P:pyridoxal 5'-phosphate salvage"/>
    <property type="evidence" value="ECO:0007669"/>
    <property type="project" value="InterPro"/>
</dbReference>
<dbReference type="Gene3D" id="3.40.1190.20">
    <property type="match status" value="1"/>
</dbReference>
<dbReference type="EMBL" id="RJKX01000014">
    <property type="protein sequence ID" value="ROP91260.1"/>
    <property type="molecule type" value="Genomic_DNA"/>
</dbReference>
<dbReference type="NCBIfam" id="NF004398">
    <property type="entry name" value="PRK05756.1"/>
    <property type="match status" value="1"/>
</dbReference>
<reference evidence="7 8" key="1">
    <citation type="submission" date="2018-11" db="EMBL/GenBank/DDBJ databases">
        <title>Genomic Encyclopedia of Type Strains, Phase IV (KMG-IV): sequencing the most valuable type-strain genomes for metagenomic binning, comparative biology and taxonomic classification.</title>
        <authorList>
            <person name="Goeker M."/>
        </authorList>
    </citation>
    <scope>NUCLEOTIDE SEQUENCE [LARGE SCALE GENOMIC DNA]</scope>
    <source>
        <strain evidence="7 8">DSM 5900</strain>
    </source>
</reference>
<feature type="domain" description="Pyridoxamine kinase/Phosphomethylpyrimidine kinase" evidence="6">
    <location>
        <begin position="73"/>
        <end position="270"/>
    </location>
</feature>
<proteinExistence type="predicted"/>
<dbReference type="Proteomes" id="UP000278222">
    <property type="component" value="Unassembled WGS sequence"/>
</dbReference>
<gene>
    <name evidence="7" type="ORF">EDC65_3125</name>
</gene>
<evidence type="ECO:0000256" key="1">
    <source>
        <dbReference type="ARBA" id="ARBA00012104"/>
    </source>
</evidence>
<dbReference type="InterPro" id="IPR029056">
    <property type="entry name" value="Ribokinase-like"/>
</dbReference>
<keyword evidence="2" id="KW-0808">Transferase</keyword>
<keyword evidence="4 7" id="KW-0418">Kinase</keyword>
<keyword evidence="8" id="KW-1185">Reference proteome</keyword>
<dbReference type="EC" id="2.7.1.35" evidence="1"/>
<comment type="caution">
    <text evidence="7">The sequence shown here is derived from an EMBL/GenBank/DDBJ whole genome shotgun (WGS) entry which is preliminary data.</text>
</comment>
<evidence type="ECO:0000313" key="7">
    <source>
        <dbReference type="EMBL" id="ROP91260.1"/>
    </source>
</evidence>
<sequence>MAILSIQSWVASGHVGNAAALFPLQRLGFETWAVPTWVGSNHPGHARWHGGAMPAERVAGMLEALADRGLLARCRAVLSGYVGDAAVGAAIEALLARARTDGPGPLYSCDPVIGDRAEGIYVAAGIPELFRDRLVPAADLVTPNQFELEWLTGRPLATLADVAAAAQGLRETGRTGKTGRAGKIGGGTVLVTSVEAGGDPSCQRMMAVGEGGAWLVTHPTVPVRVKGTGDLVAALFLAGLLRAGTVPAALAFAASAIHGVLERTLALGRDELALVAAQEDIVAPARWFPAEPFQP</sequence>
<evidence type="ECO:0000256" key="3">
    <source>
        <dbReference type="ARBA" id="ARBA00022741"/>
    </source>
</evidence>
<dbReference type="PANTHER" id="PTHR10534">
    <property type="entry name" value="PYRIDOXAL KINASE"/>
    <property type="match status" value="1"/>
</dbReference>